<name>A0A2H3ALG7_9AGAR</name>
<feature type="domain" description="DUF6533" evidence="2">
    <location>
        <begin position="26"/>
        <end position="71"/>
    </location>
</feature>
<protein>
    <recommendedName>
        <fullName evidence="2">DUF6533 domain-containing protein</fullName>
    </recommendedName>
</protein>
<evidence type="ECO:0000259" key="2">
    <source>
        <dbReference type="Pfam" id="PF20151"/>
    </source>
</evidence>
<feature type="transmembrane region" description="Helical" evidence="1">
    <location>
        <begin position="64"/>
        <end position="84"/>
    </location>
</feature>
<feature type="transmembrane region" description="Helical" evidence="1">
    <location>
        <begin position="26"/>
        <end position="43"/>
    </location>
</feature>
<keyword evidence="1" id="KW-0472">Membrane</keyword>
<dbReference type="Pfam" id="PF20151">
    <property type="entry name" value="DUF6533"/>
    <property type="match status" value="1"/>
</dbReference>
<sequence>MSLSSTSQEAILEIIKSMQTSQTVTYFQMSSIAFLIYDIIIMLHKEVKYVWKSAWSFPKILYLFARYYAPLYIIHMFVAARHGFGPRLGEILFTTIVNIILVMRLNAMYGKKVKVEFALELYCSLVSAKKAHETTFTAPLGLPWPGCFARPNVIFALTAWIPTTLIASSDAHASDPTAIFFIMTMAKLFEDGRWRPSQLKTMSQVSPLLVSFFRDGAVFFFL</sequence>
<accession>A0A2H3ALG7</accession>
<dbReference type="AlphaFoldDB" id="A0A2H3ALG7"/>
<feature type="transmembrane region" description="Helical" evidence="1">
    <location>
        <begin position="90"/>
        <end position="107"/>
    </location>
</feature>
<organism evidence="3 4">
    <name type="scientific">Armillaria solidipes</name>
    <dbReference type="NCBI Taxonomy" id="1076256"/>
    <lineage>
        <taxon>Eukaryota</taxon>
        <taxon>Fungi</taxon>
        <taxon>Dikarya</taxon>
        <taxon>Basidiomycota</taxon>
        <taxon>Agaricomycotina</taxon>
        <taxon>Agaricomycetes</taxon>
        <taxon>Agaricomycetidae</taxon>
        <taxon>Agaricales</taxon>
        <taxon>Marasmiineae</taxon>
        <taxon>Physalacriaceae</taxon>
        <taxon>Armillaria</taxon>
    </lineage>
</organism>
<keyword evidence="1" id="KW-0812">Transmembrane</keyword>
<evidence type="ECO:0000313" key="4">
    <source>
        <dbReference type="Proteomes" id="UP000218334"/>
    </source>
</evidence>
<dbReference type="EMBL" id="KZ293498">
    <property type="protein sequence ID" value="PBK59729.1"/>
    <property type="molecule type" value="Genomic_DNA"/>
</dbReference>
<gene>
    <name evidence="3" type="ORF">ARMSODRAFT_982812</name>
</gene>
<evidence type="ECO:0000313" key="3">
    <source>
        <dbReference type="EMBL" id="PBK59729.1"/>
    </source>
</evidence>
<dbReference type="Proteomes" id="UP000218334">
    <property type="component" value="Unassembled WGS sequence"/>
</dbReference>
<evidence type="ECO:0000256" key="1">
    <source>
        <dbReference type="SAM" id="Phobius"/>
    </source>
</evidence>
<keyword evidence="4" id="KW-1185">Reference proteome</keyword>
<keyword evidence="1" id="KW-1133">Transmembrane helix</keyword>
<dbReference type="InterPro" id="IPR045340">
    <property type="entry name" value="DUF6533"/>
</dbReference>
<proteinExistence type="predicted"/>
<reference evidence="4" key="1">
    <citation type="journal article" date="2017" name="Nat. Ecol. Evol.">
        <title>Genome expansion and lineage-specific genetic innovations in the forest pathogenic fungi Armillaria.</title>
        <authorList>
            <person name="Sipos G."/>
            <person name="Prasanna A.N."/>
            <person name="Walter M.C."/>
            <person name="O'Connor E."/>
            <person name="Balint B."/>
            <person name="Krizsan K."/>
            <person name="Kiss B."/>
            <person name="Hess J."/>
            <person name="Varga T."/>
            <person name="Slot J."/>
            <person name="Riley R."/>
            <person name="Boka B."/>
            <person name="Rigling D."/>
            <person name="Barry K."/>
            <person name="Lee J."/>
            <person name="Mihaltcheva S."/>
            <person name="LaButti K."/>
            <person name="Lipzen A."/>
            <person name="Waldron R."/>
            <person name="Moloney N.M."/>
            <person name="Sperisen C."/>
            <person name="Kredics L."/>
            <person name="Vagvoelgyi C."/>
            <person name="Patrignani A."/>
            <person name="Fitzpatrick D."/>
            <person name="Nagy I."/>
            <person name="Doyle S."/>
            <person name="Anderson J.B."/>
            <person name="Grigoriev I.V."/>
            <person name="Gueldener U."/>
            <person name="Muensterkoetter M."/>
            <person name="Nagy L.G."/>
        </authorList>
    </citation>
    <scope>NUCLEOTIDE SEQUENCE [LARGE SCALE GENOMIC DNA]</scope>
    <source>
        <strain evidence="4">28-4</strain>
    </source>
</reference>